<sequence length="75" mass="7256">MFTTKPFTAGLLCASSLLVAVPIASATTAPAADTVAASDTAGLSSGSSQINLGCILQSLSGGPKTADCYPPSIPA</sequence>
<feature type="chain" id="PRO_5016987273" evidence="1">
    <location>
        <begin position="32"/>
        <end position="75"/>
    </location>
</feature>
<name>A0A378X4K0_9NOCA</name>
<dbReference type="EMBL" id="UGRU01000001">
    <property type="protein sequence ID" value="SUA48530.1"/>
    <property type="molecule type" value="Genomic_DNA"/>
</dbReference>
<protein>
    <submittedName>
        <fullName evidence="2">Uncharacterized protein</fullName>
    </submittedName>
</protein>
<proteinExistence type="predicted"/>
<organism evidence="2 3">
    <name type="scientific">Nocardia africana</name>
    <dbReference type="NCBI Taxonomy" id="134964"/>
    <lineage>
        <taxon>Bacteria</taxon>
        <taxon>Bacillati</taxon>
        <taxon>Actinomycetota</taxon>
        <taxon>Actinomycetes</taxon>
        <taxon>Mycobacteriales</taxon>
        <taxon>Nocardiaceae</taxon>
        <taxon>Nocardia</taxon>
    </lineage>
</organism>
<dbReference type="OrthoDB" id="4565540at2"/>
<dbReference type="AlphaFoldDB" id="A0A378X4K0"/>
<dbReference type="Proteomes" id="UP000255082">
    <property type="component" value="Unassembled WGS sequence"/>
</dbReference>
<evidence type="ECO:0000256" key="1">
    <source>
        <dbReference type="SAM" id="SignalP"/>
    </source>
</evidence>
<dbReference type="RefSeq" id="WP_062967751.1">
    <property type="nucleotide sequence ID" value="NZ_JAJFOE010000002.1"/>
</dbReference>
<gene>
    <name evidence="2" type="ORF">NCTC13184_07084</name>
</gene>
<feature type="signal peptide" evidence="1">
    <location>
        <begin position="1"/>
        <end position="31"/>
    </location>
</feature>
<keyword evidence="1" id="KW-0732">Signal</keyword>
<reference evidence="2 3" key="1">
    <citation type="submission" date="2018-06" db="EMBL/GenBank/DDBJ databases">
        <authorList>
            <consortium name="Pathogen Informatics"/>
            <person name="Doyle S."/>
        </authorList>
    </citation>
    <scope>NUCLEOTIDE SEQUENCE [LARGE SCALE GENOMIC DNA]</scope>
    <source>
        <strain evidence="2 3">NCTC13184</strain>
    </source>
</reference>
<accession>A0A378X4K0</accession>
<evidence type="ECO:0000313" key="2">
    <source>
        <dbReference type="EMBL" id="SUA48530.1"/>
    </source>
</evidence>
<evidence type="ECO:0000313" key="3">
    <source>
        <dbReference type="Proteomes" id="UP000255082"/>
    </source>
</evidence>